<accession>A0ABW2B9Q3</accession>
<evidence type="ECO:0000256" key="4">
    <source>
        <dbReference type="PROSITE-ProRule" id="PRU00742"/>
    </source>
</evidence>
<comment type="similarity">
    <text evidence="4">Belongs to the arginase family.</text>
</comment>
<dbReference type="PROSITE" id="PS51409">
    <property type="entry name" value="ARGINASE_2"/>
    <property type="match status" value="1"/>
</dbReference>
<evidence type="ECO:0000256" key="2">
    <source>
        <dbReference type="ARBA" id="ARBA00022801"/>
    </source>
</evidence>
<protein>
    <submittedName>
        <fullName evidence="5">Arginase family protein</fullName>
    </submittedName>
</protein>
<evidence type="ECO:0000256" key="1">
    <source>
        <dbReference type="ARBA" id="ARBA00022723"/>
    </source>
</evidence>
<keyword evidence="2" id="KW-0378">Hydrolase</keyword>
<keyword evidence="1" id="KW-0479">Metal-binding</keyword>
<dbReference type="PRINTS" id="PR00116">
    <property type="entry name" value="ARGINASE"/>
</dbReference>
<name>A0ABW2B9Q3_9RHOB</name>
<gene>
    <name evidence="5" type="ORF">ACFQFQ_27790</name>
</gene>
<dbReference type="PANTHER" id="PTHR43782">
    <property type="entry name" value="ARGINASE"/>
    <property type="match status" value="1"/>
</dbReference>
<keyword evidence="6" id="KW-1185">Reference proteome</keyword>
<dbReference type="InterPro" id="IPR023696">
    <property type="entry name" value="Ureohydrolase_dom_sf"/>
</dbReference>
<evidence type="ECO:0000313" key="5">
    <source>
        <dbReference type="EMBL" id="MFC6762485.1"/>
    </source>
</evidence>
<proteinExistence type="inferred from homology"/>
<dbReference type="PANTHER" id="PTHR43782:SF3">
    <property type="entry name" value="ARGINASE"/>
    <property type="match status" value="1"/>
</dbReference>
<evidence type="ECO:0000256" key="3">
    <source>
        <dbReference type="ARBA" id="ARBA00023211"/>
    </source>
</evidence>
<reference evidence="6" key="1">
    <citation type="journal article" date="2019" name="Int. J. Syst. Evol. Microbiol.">
        <title>The Global Catalogue of Microorganisms (GCM) 10K type strain sequencing project: providing services to taxonomists for standard genome sequencing and annotation.</title>
        <authorList>
            <consortium name="The Broad Institute Genomics Platform"/>
            <consortium name="The Broad Institute Genome Sequencing Center for Infectious Disease"/>
            <person name="Wu L."/>
            <person name="Ma J."/>
        </authorList>
    </citation>
    <scope>NUCLEOTIDE SEQUENCE [LARGE SCALE GENOMIC DNA]</scope>
    <source>
        <strain evidence="6">CCUG 66188</strain>
    </source>
</reference>
<dbReference type="EMBL" id="JBHSWG010000004">
    <property type="protein sequence ID" value="MFC6762485.1"/>
    <property type="molecule type" value="Genomic_DNA"/>
</dbReference>
<comment type="caution">
    <text evidence="5">The sequence shown here is derived from an EMBL/GenBank/DDBJ whole genome shotgun (WGS) entry which is preliminary data.</text>
</comment>
<keyword evidence="3" id="KW-0464">Manganese</keyword>
<dbReference type="Proteomes" id="UP001596353">
    <property type="component" value="Unassembled WGS sequence"/>
</dbReference>
<dbReference type="Pfam" id="PF00491">
    <property type="entry name" value="Arginase"/>
    <property type="match status" value="1"/>
</dbReference>
<sequence>MTANQTPVSLIGLPYHCGDRGRVPGNAMAVGPEVLMQDEHAPAALRAVFSDVDCHMIENAERANDAENGGDYRTIPVGDQMGRILVQNIRLAAVVSDAISQGSIPIVTAGTCSACFGMVGGVGVAEGPIGMIWFDAHADAETPDTSSNGFIEGMLTSTIAGHCWPRYRQRVPGFREIPEERIISVGIHEKYAEGGRTGGARAMGTIIDPPVIQKLGFEAALGHALDVLSTRCSQIYVHIDNDCMDPSVLRSSRHCADGGLTDGQVATGLDMIAKRFRILACCFTAFDPDIDPRGPSVIAPLMVKAAEAAARSISKIS</sequence>
<dbReference type="InterPro" id="IPR006035">
    <property type="entry name" value="Ureohydrolase"/>
</dbReference>
<dbReference type="SUPFAM" id="SSF52768">
    <property type="entry name" value="Arginase/deacetylase"/>
    <property type="match status" value="1"/>
</dbReference>
<dbReference type="Gene3D" id="3.40.800.10">
    <property type="entry name" value="Ureohydrolase domain"/>
    <property type="match status" value="1"/>
</dbReference>
<organism evidence="5 6">
    <name type="scientific">Sulfitobacter porphyrae</name>
    <dbReference type="NCBI Taxonomy" id="1246864"/>
    <lineage>
        <taxon>Bacteria</taxon>
        <taxon>Pseudomonadati</taxon>
        <taxon>Pseudomonadota</taxon>
        <taxon>Alphaproteobacteria</taxon>
        <taxon>Rhodobacterales</taxon>
        <taxon>Roseobacteraceae</taxon>
        <taxon>Sulfitobacter</taxon>
    </lineage>
</organism>
<evidence type="ECO:0000313" key="6">
    <source>
        <dbReference type="Proteomes" id="UP001596353"/>
    </source>
</evidence>